<organism evidence="1">
    <name type="scientific">Oikopleura dioica</name>
    <name type="common">Tunicate</name>
    <dbReference type="NCBI Taxonomy" id="34765"/>
    <lineage>
        <taxon>Eukaryota</taxon>
        <taxon>Metazoa</taxon>
        <taxon>Chordata</taxon>
        <taxon>Tunicata</taxon>
        <taxon>Appendicularia</taxon>
        <taxon>Copelata</taxon>
        <taxon>Oikopleuridae</taxon>
        <taxon>Oikopleura</taxon>
    </lineage>
</organism>
<proteinExistence type="predicted"/>
<protein>
    <submittedName>
        <fullName evidence="1">Uncharacterized protein</fullName>
    </submittedName>
</protein>
<accession>E4XYI8</accession>
<dbReference type="Proteomes" id="UP000001307">
    <property type="component" value="Unassembled WGS sequence"/>
</dbReference>
<reference evidence="1" key="1">
    <citation type="journal article" date="2010" name="Science">
        <title>Plasticity of animal genome architecture unmasked by rapid evolution of a pelagic tunicate.</title>
        <authorList>
            <person name="Denoeud F."/>
            <person name="Henriet S."/>
            <person name="Mungpakdee S."/>
            <person name="Aury J.M."/>
            <person name="Da Silva C."/>
            <person name="Brinkmann H."/>
            <person name="Mikhaleva J."/>
            <person name="Olsen L.C."/>
            <person name="Jubin C."/>
            <person name="Canestro C."/>
            <person name="Bouquet J.M."/>
            <person name="Danks G."/>
            <person name="Poulain J."/>
            <person name="Campsteijn C."/>
            <person name="Adamski M."/>
            <person name="Cross I."/>
            <person name="Yadetie F."/>
            <person name="Muffato M."/>
            <person name="Louis A."/>
            <person name="Butcher S."/>
            <person name="Tsagkogeorga G."/>
            <person name="Konrad A."/>
            <person name="Singh S."/>
            <person name="Jensen M.F."/>
            <person name="Cong E.H."/>
            <person name="Eikeseth-Otteraa H."/>
            <person name="Noel B."/>
            <person name="Anthouard V."/>
            <person name="Porcel B.M."/>
            <person name="Kachouri-Lafond R."/>
            <person name="Nishino A."/>
            <person name="Ugolini M."/>
            <person name="Chourrout P."/>
            <person name="Nishida H."/>
            <person name="Aasland R."/>
            <person name="Huzurbazar S."/>
            <person name="Westhof E."/>
            <person name="Delsuc F."/>
            <person name="Lehrach H."/>
            <person name="Reinhardt R."/>
            <person name="Weissenbach J."/>
            <person name="Roy S.W."/>
            <person name="Artiguenave F."/>
            <person name="Postlethwait J.H."/>
            <person name="Manak J.R."/>
            <person name="Thompson E.M."/>
            <person name="Jaillon O."/>
            <person name="Du Pasquier L."/>
            <person name="Boudinot P."/>
            <person name="Liberles D.A."/>
            <person name="Volff J.N."/>
            <person name="Philippe H."/>
            <person name="Lenhard B."/>
            <person name="Roest Crollius H."/>
            <person name="Wincker P."/>
            <person name="Chourrout D."/>
        </authorList>
    </citation>
    <scope>NUCLEOTIDE SEQUENCE [LARGE SCALE GENOMIC DNA]</scope>
</reference>
<keyword evidence="2" id="KW-1185">Reference proteome</keyword>
<sequence>MIVLTLINDFHGSLAKVMIIYVTHGLFRMYFQIMLFTLKKHHSHIMMKIPNKEKFLKRIPKSFFEKVKKTVILNFAIKEENKKFADMPTSCSMCSFFSLKQLDRSASSSSLDSTSNEKIIPSNYRSFAIQKLETEKKFSSNTWFNSSSRTS</sequence>
<name>E4XYI8_OIKDI</name>
<gene>
    <name evidence="1" type="ORF">GSOID_T00009770001</name>
</gene>
<dbReference type="EMBL" id="FN653334">
    <property type="protein sequence ID" value="CBY14700.1"/>
    <property type="molecule type" value="Genomic_DNA"/>
</dbReference>
<evidence type="ECO:0000313" key="1">
    <source>
        <dbReference type="EMBL" id="CBY14700.1"/>
    </source>
</evidence>
<evidence type="ECO:0000313" key="2">
    <source>
        <dbReference type="Proteomes" id="UP000001307"/>
    </source>
</evidence>
<dbReference type="InParanoid" id="E4XYI8"/>
<dbReference type="AlphaFoldDB" id="E4XYI8"/>